<feature type="region of interest" description="Disordered" evidence="1">
    <location>
        <begin position="924"/>
        <end position="945"/>
    </location>
</feature>
<feature type="compositionally biased region" description="Basic and acidic residues" evidence="1">
    <location>
        <begin position="1281"/>
        <end position="1301"/>
    </location>
</feature>
<protein>
    <submittedName>
        <fullName evidence="2">Uncharacterized protein</fullName>
    </submittedName>
</protein>
<feature type="compositionally biased region" description="Low complexity" evidence="1">
    <location>
        <begin position="1165"/>
        <end position="1189"/>
    </location>
</feature>
<feature type="region of interest" description="Disordered" evidence="1">
    <location>
        <begin position="1595"/>
        <end position="1641"/>
    </location>
</feature>
<gene>
    <name evidence="2" type="ORF">Naga_100045g13</name>
</gene>
<feature type="compositionally biased region" description="Basic and acidic residues" evidence="1">
    <location>
        <begin position="780"/>
        <end position="799"/>
    </location>
</feature>
<feature type="compositionally biased region" description="Basic and acidic residues" evidence="1">
    <location>
        <begin position="1448"/>
        <end position="1458"/>
    </location>
</feature>
<dbReference type="PANTHER" id="PTHR35711">
    <property type="entry name" value="EXPRESSED PROTEIN"/>
    <property type="match status" value="1"/>
</dbReference>
<feature type="region of interest" description="Disordered" evidence="1">
    <location>
        <begin position="176"/>
        <end position="266"/>
    </location>
</feature>
<feature type="region of interest" description="Disordered" evidence="1">
    <location>
        <begin position="1"/>
        <end position="65"/>
    </location>
</feature>
<evidence type="ECO:0000313" key="2">
    <source>
        <dbReference type="EMBL" id="EWM26469.1"/>
    </source>
</evidence>
<dbReference type="EMBL" id="AZIL01000644">
    <property type="protein sequence ID" value="EWM26469.1"/>
    <property type="molecule type" value="Genomic_DNA"/>
</dbReference>
<sequence>MPPGGENLAGAAVDEGDGSTETGGGQGGNETAFFGRDPSANVGDGEMLQCQQQDKREGGACQDEKDQKVEAHISYVLSPPVHHAFVDWLANSPESHYRCDVEGQHRALKLVEGVVKRHMGLGYSRRLGMEMMQLSMKEYRGDMMIGLAGRIRKRSTDTGDFRAFLRFLKLDDVFSDQADDGETRPRRRRNLESPSPSLPPFSPSSSSSPTLDGAQGGYPIRSALFPTGRMKEGGKVGGTEGRASLGKQGKGEKKQKEWEKGAGAGDFSAAQREVAEQMASPSRGEDPVRAEYGKALKVGEKDMDKKRKEMEQREISAAKLLLTVMTADLVAEFTEWLVRERPMLTPVTIRSYIRQPGVIIRKLAAVFGDQKYTPRGKEEFRAYVIRNHKALYYASKMGTFMDKAAWKYFALFLEIPLAQNLWAQNDSVLRSSLKEKEESKSTPSAPADTTEDDVEMSHQNPGEKDQGEASVHPTVAVLPNQELALQAMEAKIIMGGERRKDEKHQEGVGTNCREAAGVKGTERKEANEREEYGKEREAMKVREEGNEEGLEKGKCNAVADGALDLVWKKGKKGGFHIDLDEVEDETEEEENDGNVTTNHIRDSCRDCLENERLSRETQSTNKDKGLHEDTSATEREEYNPSAFEMIRNSSHGDEEGGIGKTADEGRREEARLDTGGDGGVGGGEVRIEGDVSAYRWNVGANIRGGDMELELRTGAAADAGLGNNLDDPGSEWVSSDGGQKTRDRRRERGFDVARGNNCYGEESDHGGIVRGTGGSMDSFAAEKKPEKEEGTLEPKMADGKGERVGGDAVIGGVLSIIVKKYFRLFLRQSGLVRYKWYRYTQMCDGLLTATMRSTRSGNSWQPESLQTKEELFLWLKHHLPQFMAKIPQQGPRREAARLLLLFLGISSPDAAPLLDDTRMGNELGTLSSVDSTTPASGKPSRGPSWDLLTKATAEVSGNNFHLQNPGVARASSSVPFLSPPSPSFASADPPLPGPPLAPPLSTTPPLIFDSREGTAVGGNSVIPQFLLLQFEHHLWHFCGMPSIKARDFARAVDEAVACWYQRRRNSQPGDTSLPALSLRQLFESVREHWQEIALGVVTIRSKKACDSFMEFLGTGTYGEAGRKAALPYLQWRNASVRRDKSVSSIGEDWEGQGSRLTGSTRKANAAPLSPSSAAVLPSTSSTSVLPSTSSGHSLSHASLLLSASALSLPSLYAPPAALSASHVSSLSLTSIRPPAETSLPMAGPAYNLFSQRRTDQDGEAGGRAELNGNSTENARISVGSRQEEGGKGSREENRSGAEGCRERERLRRYGQEERGEGVEGCDVKCFENVRREVERPQWLSQDDEAEVREEAPGTALSRASLSEVIHFNEEMEHRFISGSNPRQGENLAGEKRKTVMEMRHALGEGQAKVVRIENLGESEDTPQSWCPPRLNEGHQMDDEKEEENTGEEEMKDKGRGEGSAKPVAEETSSGVTLGASEKGIEIERQEGANDRQRETQEEKEDDVADGIKIAFPLKIVDEAVAKSFLTAASEEFGGEIAARQLQKVDRVLAVTRQELGKASRVLGHTRLKNFIRKYDGLFRDMASDLDSAFWKRSEEGVDQRGEQYQPRGEVRETSIANDDDDGLKGGERERNAKKVAAGGKSEVEGPGEWLSAYHLFSSHLLRNVGEAKMKEGMTKLFPAASTDVAKSEDENANCLSNPDIDVRRSLPASPSFLFQREGSLVRALLKRGSDVLPAVLLQGPPNEDEEEEEEDGVEEDREDEEVGECCKEDYEEEEEEEDEEEESQLARAFLYASLSPSESRSRSSLFYELNEMGKERDGSRNSGCAEKGKEAVKASSPILTRDLARDLRDFLKGDERQQALLEEAMEDLRTRVQESGSFSSSCELGSFLRRHARLVAARPANAEAAWQKLFDFVGLESIPLQGRRTPPLSSDSTSSSSSVCSSLSSSSNSGESFLVWLFKTGHTTSYVKAGKNVRLLERVIRRAMRLSGIRERLPDGLGSRMTLRNIIQRPRRQKRLEGGVAKMRKPTLEVLEDDVRAMRSAELTLYWQHFKDYLGLNPASAFSNSRRGRRSSLVRSSSSPNLSILSSEATWYEKAVGGFIGLKIEHRAQLKSRIERGGVTSGTAGNYLRMLCSLLSRHLKRTVDGGRGANIQAELCFVSWTAVSAFLEKYKETIRQSLRVEHRGARLGLEHLIAFIQARNMHSSASEPPSPLFSSPPLRPASTIPAFSNGMAEALRDYICSSRGVSSLTSRSCVAHVSTLLGQVAGDKRTPGRSKTLFENWTDVVSFLRKHDKLLSSALAKEQQHTNIQLGFDALRGYLEERGISFCRGVIRQGCKREAIEEGEDGLQEEEINEEEKNDQNGHDGAAFLSRFRHKRRRMRRSSRSSMHPGMFTQKMCDSFASWVCKNEQRAPKVAASYAVMMTSLFQTVKEQVEKENNETAKNLQLSSWKAVRSFMAAHGVNFTATLSRRNGSVQCAYRMLQKFLDTDSPDHL</sequence>
<feature type="region of interest" description="Disordered" evidence="1">
    <location>
        <begin position="763"/>
        <end position="799"/>
    </location>
</feature>
<feature type="compositionally biased region" description="Polar residues" evidence="1">
    <location>
        <begin position="924"/>
        <end position="935"/>
    </location>
</feature>
<dbReference type="OrthoDB" id="10350829at2759"/>
<feature type="region of interest" description="Disordered" evidence="1">
    <location>
        <begin position="1923"/>
        <end position="1948"/>
    </location>
</feature>
<evidence type="ECO:0000256" key="1">
    <source>
        <dbReference type="SAM" id="MobiDB-lite"/>
    </source>
</evidence>
<feature type="compositionally biased region" description="Basic and acidic residues" evidence="1">
    <location>
        <begin position="613"/>
        <end position="638"/>
    </location>
</feature>
<feature type="compositionally biased region" description="Basic and acidic residues" evidence="1">
    <location>
        <begin position="1478"/>
        <end position="1496"/>
    </location>
</feature>
<feature type="compositionally biased region" description="Acidic residues" evidence="1">
    <location>
        <begin position="1742"/>
        <end position="1783"/>
    </location>
</feature>
<feature type="region of interest" description="Disordered" evidence="1">
    <location>
        <begin position="971"/>
        <end position="998"/>
    </location>
</feature>
<keyword evidence="3" id="KW-1185">Reference proteome</keyword>
<feature type="compositionally biased region" description="Acidic residues" evidence="1">
    <location>
        <begin position="1438"/>
        <end position="1447"/>
    </location>
</feature>
<dbReference type="PANTHER" id="PTHR35711:SF1">
    <property type="entry name" value="ECTODERMAL, ISOFORM F"/>
    <property type="match status" value="1"/>
</dbReference>
<feature type="region of interest" description="Disordered" evidence="1">
    <location>
        <begin position="613"/>
        <end position="684"/>
    </location>
</feature>
<accession>W7U1J0</accession>
<feature type="region of interest" description="Disordered" evidence="1">
    <location>
        <begin position="1735"/>
        <end position="1784"/>
    </location>
</feature>
<feature type="compositionally biased region" description="Basic and acidic residues" evidence="1">
    <location>
        <begin position="1622"/>
        <end position="1632"/>
    </location>
</feature>
<organism evidence="2 3">
    <name type="scientific">Nannochloropsis gaditana</name>
    <dbReference type="NCBI Taxonomy" id="72520"/>
    <lineage>
        <taxon>Eukaryota</taxon>
        <taxon>Sar</taxon>
        <taxon>Stramenopiles</taxon>
        <taxon>Ochrophyta</taxon>
        <taxon>Eustigmatophyceae</taxon>
        <taxon>Eustigmatales</taxon>
        <taxon>Monodopsidaceae</taxon>
        <taxon>Nannochloropsis</taxon>
    </lineage>
</organism>
<feature type="compositionally biased region" description="Basic and acidic residues" evidence="1">
    <location>
        <begin position="661"/>
        <end position="674"/>
    </location>
</feature>
<evidence type="ECO:0000313" key="3">
    <source>
        <dbReference type="Proteomes" id="UP000019335"/>
    </source>
</evidence>
<name>W7U1J0_9STRA</name>
<feature type="region of interest" description="Disordered" evidence="1">
    <location>
        <begin position="433"/>
        <end position="470"/>
    </location>
</feature>
<feature type="region of interest" description="Disordered" evidence="1">
    <location>
        <begin position="1142"/>
        <end position="1189"/>
    </location>
</feature>
<feature type="region of interest" description="Disordered" evidence="1">
    <location>
        <begin position="2343"/>
        <end position="2364"/>
    </location>
</feature>
<feature type="region of interest" description="Disordered" evidence="1">
    <location>
        <begin position="720"/>
        <end position="749"/>
    </location>
</feature>
<feature type="region of interest" description="Disordered" evidence="1">
    <location>
        <begin position="1255"/>
        <end position="1301"/>
    </location>
</feature>
<feature type="region of interest" description="Disordered" evidence="1">
    <location>
        <begin position="518"/>
        <end position="545"/>
    </location>
</feature>
<dbReference type="Proteomes" id="UP000019335">
    <property type="component" value="Chromosome 8"/>
</dbReference>
<reference evidence="2 3" key="1">
    <citation type="journal article" date="2014" name="Mol. Plant">
        <title>Chromosome Scale Genome Assembly and Transcriptome Profiling of Nannochloropsis gaditana in Nitrogen Depletion.</title>
        <authorList>
            <person name="Corteggiani Carpinelli E."/>
            <person name="Telatin A."/>
            <person name="Vitulo N."/>
            <person name="Forcato C."/>
            <person name="D'Angelo M."/>
            <person name="Schiavon R."/>
            <person name="Vezzi A."/>
            <person name="Giacometti G.M."/>
            <person name="Morosinotto T."/>
            <person name="Valle G."/>
        </authorList>
    </citation>
    <scope>NUCLEOTIDE SEQUENCE [LARGE SCALE GENOMIC DNA]</scope>
    <source>
        <strain evidence="2 3">B-31</strain>
    </source>
</reference>
<feature type="compositionally biased region" description="Basic and acidic residues" evidence="1">
    <location>
        <begin position="53"/>
        <end position="65"/>
    </location>
</feature>
<comment type="caution">
    <text evidence="2">The sequence shown here is derived from an EMBL/GenBank/DDBJ whole genome shotgun (WGS) entry which is preliminary data.</text>
</comment>
<proteinExistence type="predicted"/>
<feature type="compositionally biased region" description="Basic and acidic residues" evidence="1">
    <location>
        <begin position="520"/>
        <end position="545"/>
    </location>
</feature>
<feature type="compositionally biased region" description="Acidic residues" evidence="1">
    <location>
        <begin position="2343"/>
        <end position="2357"/>
    </location>
</feature>
<feature type="compositionally biased region" description="Gly residues" evidence="1">
    <location>
        <begin position="675"/>
        <end position="684"/>
    </location>
</feature>
<feature type="region of interest" description="Disordered" evidence="1">
    <location>
        <begin position="1416"/>
        <end position="1503"/>
    </location>
</feature>
<feature type="compositionally biased region" description="Basic and acidic residues" evidence="1">
    <location>
        <begin position="739"/>
        <end position="749"/>
    </location>
</feature>
<feature type="compositionally biased region" description="Pro residues" evidence="1">
    <location>
        <begin position="989"/>
        <end position="998"/>
    </location>
</feature>
<feature type="compositionally biased region" description="Basic and acidic residues" evidence="1">
    <location>
        <begin position="249"/>
        <end position="260"/>
    </location>
</feature>
<feature type="compositionally biased region" description="Low complexity" evidence="1">
    <location>
        <begin position="1929"/>
        <end position="1948"/>
    </location>
</feature>